<protein>
    <submittedName>
        <fullName evidence="1">Uncharacterized protein</fullName>
    </submittedName>
</protein>
<dbReference type="Proteomes" id="UP000317465">
    <property type="component" value="Chromosome"/>
</dbReference>
<evidence type="ECO:0000313" key="2">
    <source>
        <dbReference type="Proteomes" id="UP000317465"/>
    </source>
</evidence>
<proteinExistence type="predicted"/>
<dbReference type="EMBL" id="AP019737">
    <property type="protein sequence ID" value="BBL08061.1"/>
    <property type="molecule type" value="Genomic_DNA"/>
</dbReference>
<reference evidence="1 2" key="1">
    <citation type="journal article" date="2020" name="Int. J. Syst. Evol. Microbiol.">
        <title>Alistipes communis sp. nov., Alistipes dispar sp. nov. and Alistipes onderdonkii subsp. vulgaris subsp. nov., isolated from human faeces, and creation of Alistipes onderdonkii subsp. onderdonkii subsp. nov.</title>
        <authorList>
            <person name="Sakamoto M."/>
            <person name="Ikeyama N."/>
            <person name="Ogata Y."/>
            <person name="Suda W."/>
            <person name="Iino T."/>
            <person name="Hattori M."/>
            <person name="Ohkuma M."/>
        </authorList>
    </citation>
    <scope>NUCLEOTIDE SEQUENCE [LARGE SCALE GENOMIC DNA]</scope>
    <source>
        <strain evidence="1 2">5CPYCFAH4</strain>
    </source>
</reference>
<organism evidence="1 2">
    <name type="scientific">Alistipes onderdonkii subsp. vulgaris</name>
    <dbReference type="NCBI Taxonomy" id="2585117"/>
    <lineage>
        <taxon>Bacteria</taxon>
        <taxon>Pseudomonadati</taxon>
        <taxon>Bacteroidota</taxon>
        <taxon>Bacteroidia</taxon>
        <taxon>Bacteroidales</taxon>
        <taxon>Rikenellaceae</taxon>
        <taxon>Alistipes</taxon>
    </lineage>
</organism>
<gene>
    <name evidence="1" type="ORF">A5CPYCFAH4_02850</name>
</gene>
<sequence length="236" mass="28003">MYYKTEMKIIKLYKVISSDEVILFDMDFIRKLLTTYDNYISATWLNESVSHIEINYSGRAWKTINSFFHYLSQHNKEIVYLSAASKKESTSLFYTNELLNQIKPECCGLIDLIIETNNQNMENLYSLIKNISDFYHFDYGYCFNLKKNQDLFSEVIDKKSFITSLFSVTSRVTSVQIEETKRRREVLLQVKQGVIPQIYEINIWNNKQLEQAIKEKLFINKTRKLNNNLNIVECRT</sequence>
<evidence type="ECO:0000313" key="1">
    <source>
        <dbReference type="EMBL" id="BBL08061.1"/>
    </source>
</evidence>
<keyword evidence="2" id="KW-1185">Reference proteome</keyword>
<accession>A0ACA8QTI9</accession>
<name>A0ACA8QTI9_9BACT</name>